<reference evidence="2 3" key="1">
    <citation type="submission" date="2018-04" db="EMBL/GenBank/DDBJ databases">
        <title>Novel Campyloabacter and Helicobacter Species and Strains.</title>
        <authorList>
            <person name="Mannion A.J."/>
            <person name="Shen Z."/>
            <person name="Fox J.G."/>
        </authorList>
    </citation>
    <scope>NUCLEOTIDE SEQUENCE [LARGE SCALE GENOMIC DNA]</scope>
    <source>
        <strain evidence="2 3">MIT 97-5075</strain>
    </source>
</reference>
<protein>
    <recommendedName>
        <fullName evidence="1">Restriction endonuclease type IV Mrr domain-containing protein</fullName>
    </recommendedName>
</protein>
<dbReference type="RefSeq" id="WP_104762780.1">
    <property type="nucleotide sequence ID" value="NZ_FZPM01000008.1"/>
</dbReference>
<dbReference type="Pfam" id="PF04471">
    <property type="entry name" value="Mrr_cat"/>
    <property type="match status" value="1"/>
</dbReference>
<dbReference type="AlphaFoldDB" id="A0A3D8IYS2"/>
<evidence type="ECO:0000259" key="1">
    <source>
        <dbReference type="Pfam" id="PF04471"/>
    </source>
</evidence>
<keyword evidence="3" id="KW-1185">Reference proteome</keyword>
<evidence type="ECO:0000313" key="3">
    <source>
        <dbReference type="Proteomes" id="UP000256424"/>
    </source>
</evidence>
<dbReference type="GO" id="GO:0009307">
    <property type="term" value="P:DNA restriction-modification system"/>
    <property type="evidence" value="ECO:0007669"/>
    <property type="project" value="InterPro"/>
</dbReference>
<feature type="domain" description="Restriction endonuclease type IV Mrr" evidence="1">
    <location>
        <begin position="57"/>
        <end position="166"/>
    </location>
</feature>
<dbReference type="InterPro" id="IPR011856">
    <property type="entry name" value="tRNA_endonuc-like_dom_sf"/>
</dbReference>
<proteinExistence type="predicted"/>
<dbReference type="Gene3D" id="3.40.1350.10">
    <property type="match status" value="1"/>
</dbReference>
<accession>A0A3D8IYS2</accession>
<sequence>MENLVITLIVSLCIAWFLSNRIKKMKNNFLNKRKQSDYTVLNTQDNQAKKTWYCKQKGQRYERQIGKFFEESGYKVYFKGINEGKMDGGIDLIASKNKEILLIQCKNWENMQVKQEHLRIFMGDCAVYVEKNRKNLRNKTLKKVFVTSCQIQEYAAKKYASENHIEYVIIPYNRAV</sequence>
<gene>
    <name evidence="2" type="ORF">CQA66_08800</name>
</gene>
<organism evidence="2 3">
    <name type="scientific">Helicobacter aurati</name>
    <dbReference type="NCBI Taxonomy" id="137778"/>
    <lineage>
        <taxon>Bacteria</taxon>
        <taxon>Pseudomonadati</taxon>
        <taxon>Campylobacterota</taxon>
        <taxon>Epsilonproteobacteria</taxon>
        <taxon>Campylobacterales</taxon>
        <taxon>Helicobacteraceae</taxon>
        <taxon>Helicobacter</taxon>
    </lineage>
</organism>
<dbReference type="InterPro" id="IPR011335">
    <property type="entry name" value="Restrct_endonuc-II-like"/>
</dbReference>
<dbReference type="InterPro" id="IPR007560">
    <property type="entry name" value="Restrct_endonuc_IV_Mrr"/>
</dbReference>
<dbReference type="EMBL" id="NXLW01000025">
    <property type="protein sequence ID" value="RDU69774.1"/>
    <property type="molecule type" value="Genomic_DNA"/>
</dbReference>
<dbReference type="Proteomes" id="UP000256424">
    <property type="component" value="Unassembled WGS sequence"/>
</dbReference>
<comment type="caution">
    <text evidence="2">The sequence shown here is derived from an EMBL/GenBank/DDBJ whole genome shotgun (WGS) entry which is preliminary data.</text>
</comment>
<evidence type="ECO:0000313" key="2">
    <source>
        <dbReference type="EMBL" id="RDU69774.1"/>
    </source>
</evidence>
<dbReference type="SUPFAM" id="SSF52980">
    <property type="entry name" value="Restriction endonuclease-like"/>
    <property type="match status" value="1"/>
</dbReference>
<dbReference type="GO" id="GO:0004519">
    <property type="term" value="F:endonuclease activity"/>
    <property type="evidence" value="ECO:0007669"/>
    <property type="project" value="InterPro"/>
</dbReference>
<name>A0A3D8IYS2_9HELI</name>
<dbReference type="GO" id="GO:0003677">
    <property type="term" value="F:DNA binding"/>
    <property type="evidence" value="ECO:0007669"/>
    <property type="project" value="InterPro"/>
</dbReference>
<dbReference type="OrthoDB" id="5363706at2"/>